<sequence length="1785" mass="187871">MTAAAALALGGLVLPPLAAQADYEYTPIPQEGMSVVDVNSVETSGEGTNGAAELVLDGDKDTYWHTQWNGTLVEPPHHLTLRLADEAVNLGRVTLTPRQSSNGSGRVHEYELWTANGDCTTAEYSKVAEGEFSGAVTELAKDQVITLDEAVEATCAKVVYLSTWGGAAGADPQSPVEKVGSLAEFNADTAAGDPATPEPSVEPSVEPSEDPSPEPSPTPTADPEELVPDDVEGALTISDGDLTVTLHPDFPQVVSYQLGDKTMVGRVGGALTRILVNEKTRDVTVGEPEATAKKVTYPVSIPDLGASFDAVISVSDGTVRIELANLVDPDGAVSRVRIPNLDLVTVGSADAAAQLTAGRITVDRAADGDSFENLATTAAGDVKGSWMVFANTSELAAAFDTNAIEDSTGPSSTSGRVSGDNSRYQRQIRLSDDKTTKFGSVWAGTWTWVGTAITEQAAAGRDTIGADDNPYVEIRLTGDANADGTVDWQDGAIASRDIIEFGNGSEDVANQVVSRIPFNIVSQATHPFLRTLDDTKRISLATDNLGQKALLKGYQAEGHDSAHPDYADNYNTRAGGFEDLETLTRESVDYNTSYGVHVNVTESYSEASHFSEDLLSMPPGKAWGWMNQSYYIDQERDLATGAMLERFQEFYDEKPDNLNWIYLDVYYPDGWQAQRVGTELAKQGWVIGSEWSDKLELESVWSHWSQDENYGGTNNKGLQSDVIRFVYNSKRDTWNPDPILSNSNVKEFEGWAGLVDYNKFIDNIWERNLPVKFLQQSDIMKWTDDTITFANGTVATSRVKSINGTTIPTDRTFTYDGADVYDDGAYLLPWTDGGDARLYHYNMGGGSTTWQLTDSWKNQSSLTLYKLTDTGRVLVDTVIPVDGKVTIDAEDGTAYVLYPSSDVPAPVDPDWGHGSHISDPGFFSGGLDSYDTTGDVSVVKTARGNFQAELGAGEASVSQQLDLPAGTWSAWAWAEIESGSTRQLSASASGDGVTAAGYTGTVDGAATTTITASPVLNATASDEKRGTNFQRLRVTFTSTGKPVTLSFAAGDGDAVVSLDDLRVVSYTPATDPDGTDSTVFYEDFENIDTGYFPFVTGATNKGGDARTQLAKRHEPYSQKGWYGVDTDGTVKKGLKLNDNVLDGTWSLMANNENTGEILKTAPGNIGFEAGRRYRVSFDYQTTYADQFVVRIGHDIVRDGKTTTANAVAETLGQERDTATFSAEFDSAACGVPFIAIDKLSGANTQHNLTIDDLRVEDLGEASSAACLSGSITAPAAGQAGSAFKVVTSVAGYNDGITGVTHALELPDGWTSEVSKAGAADLAYGETSTQTWLVTSSDDAVGEERITFRGSATLDGKTSTLSKTSTIKMIAPLPDGELYLSDMRDRIVGTPTNGWGPMEFDQSNGETASGDGTPIMVDGVTYPKGLGTHAASSVTFSLKGECSLFQSVIGIDDSRGGNGSVIFVVAGDRNVLYSSGAITGSTKGREVELDITGVQELRLIVDPNGPNGSDHGNWAAARVTCGDAPEVVVKPVVEAPETATVGETVTLELSGYAPSSTHGPAEVLLNGSPASASRAVGVEIAGDGTGTAQVTMPGEPGTATVEVRQSEAGIDAEAYPAAAVTIDVLAAVDPSPEPSVEPTEEPSVEPTGEPSVEPTGEPSAEPSTEPSVEPSVEPTGEPTTDPTGTPTTEPTGEPTTDPTGTPTTEPTGPATTEPTGSPTSGATQSPEPSGPPTASGSAQATDSPDDDGARPGLPSAGAALGAGVGAIALIAAAVVGMALLERRRHG</sequence>
<feature type="compositionally biased region" description="Low complexity" evidence="3">
    <location>
        <begin position="1749"/>
        <end position="1758"/>
    </location>
</feature>
<dbReference type="Pfam" id="PF10633">
    <property type="entry name" value="NPCBM_assoc"/>
    <property type="match status" value="1"/>
</dbReference>
<feature type="compositionally biased region" description="Low complexity" evidence="3">
    <location>
        <begin position="194"/>
        <end position="206"/>
    </location>
</feature>
<keyword evidence="4" id="KW-1133">Transmembrane helix</keyword>
<evidence type="ECO:0000256" key="2">
    <source>
        <dbReference type="ARBA" id="ARBA00022737"/>
    </source>
</evidence>
<dbReference type="InterPro" id="IPR025706">
    <property type="entry name" value="Endoa_GalNAc"/>
</dbReference>
<feature type="region of interest" description="Disordered" evidence="3">
    <location>
        <begin position="188"/>
        <end position="226"/>
    </location>
</feature>
<evidence type="ECO:0000256" key="1">
    <source>
        <dbReference type="ARBA" id="ARBA00022729"/>
    </source>
</evidence>
<dbReference type="InterPro" id="IPR040633">
    <property type="entry name" value="Gal_mutarotas_3"/>
</dbReference>
<feature type="chain" id="PRO_5045698754" evidence="5">
    <location>
        <begin position="22"/>
        <end position="1785"/>
    </location>
</feature>
<dbReference type="Pfam" id="PF17451">
    <property type="entry name" value="Glyco_hyd_101C"/>
    <property type="match status" value="1"/>
</dbReference>
<keyword evidence="4" id="KW-0472">Membrane</keyword>
<feature type="compositionally biased region" description="Low complexity" evidence="3">
    <location>
        <begin position="1672"/>
        <end position="1722"/>
    </location>
</feature>
<dbReference type="CDD" id="cd14244">
    <property type="entry name" value="GH_101_like"/>
    <property type="match status" value="1"/>
</dbReference>
<feature type="signal peptide" evidence="5">
    <location>
        <begin position="1"/>
        <end position="21"/>
    </location>
</feature>
<dbReference type="Proteomes" id="UP000824504">
    <property type="component" value="Chromosome"/>
</dbReference>
<dbReference type="InterPro" id="IPR006970">
    <property type="entry name" value="PT"/>
</dbReference>
<keyword evidence="1 5" id="KW-0732">Signal</keyword>
<accession>A0ABX8SIU3</accession>
<protein>
    <submittedName>
        <fullName evidence="7">NPCBM/NEW2 domain-containing protein</fullName>
    </submittedName>
</protein>
<feature type="domain" description="Glycosyl hydrolase family 98 putative carbohydrate-binding module" evidence="6">
    <location>
        <begin position="1373"/>
        <end position="1520"/>
    </location>
</feature>
<evidence type="ECO:0000256" key="4">
    <source>
        <dbReference type="SAM" id="Phobius"/>
    </source>
</evidence>
<dbReference type="InterPro" id="IPR000421">
    <property type="entry name" value="FA58C"/>
</dbReference>
<name>A0ABX8SIU3_9ACTN</name>
<gene>
    <name evidence="7" type="ORF">KDB89_01665</name>
</gene>
<dbReference type="Pfam" id="PF17974">
    <property type="entry name" value="GalBD_like"/>
    <property type="match status" value="1"/>
</dbReference>
<reference evidence="7 8" key="1">
    <citation type="submission" date="2021-07" db="EMBL/GenBank/DDBJ databases">
        <title>complete genome sequencing of Tessaracoccus sp.J1M15.</title>
        <authorList>
            <person name="Bae J.-W."/>
            <person name="Kim D.-y."/>
        </authorList>
    </citation>
    <scope>NUCLEOTIDE SEQUENCE [LARGE SCALE GENOMIC DNA]</scope>
    <source>
        <strain evidence="7 8">J1M15</strain>
    </source>
</reference>
<dbReference type="SMART" id="SM00776">
    <property type="entry name" value="NPCBM"/>
    <property type="match status" value="1"/>
</dbReference>
<keyword evidence="2" id="KW-0677">Repeat</keyword>
<dbReference type="InterPro" id="IPR051860">
    <property type="entry name" value="Plasmodium_CSP_Invasion"/>
</dbReference>
<evidence type="ECO:0000256" key="5">
    <source>
        <dbReference type="SAM" id="SignalP"/>
    </source>
</evidence>
<dbReference type="Pfam" id="PF08305">
    <property type="entry name" value="NPCBM"/>
    <property type="match status" value="1"/>
</dbReference>
<feature type="region of interest" description="Disordered" evidence="3">
    <location>
        <begin position="1628"/>
        <end position="1758"/>
    </location>
</feature>
<dbReference type="InterPro" id="IPR040502">
    <property type="entry name" value="GH101_dom-6"/>
</dbReference>
<keyword evidence="8" id="KW-1185">Reference proteome</keyword>
<evidence type="ECO:0000256" key="3">
    <source>
        <dbReference type="SAM" id="MobiDB-lite"/>
    </source>
</evidence>
<dbReference type="InterPro" id="IPR018905">
    <property type="entry name" value="A-galactase_NEW3"/>
</dbReference>
<feature type="region of interest" description="Disordered" evidence="3">
    <location>
        <begin position="404"/>
        <end position="423"/>
    </location>
</feature>
<evidence type="ECO:0000313" key="8">
    <source>
        <dbReference type="Proteomes" id="UP000824504"/>
    </source>
</evidence>
<dbReference type="InterPro" id="IPR013222">
    <property type="entry name" value="Glyco_hyd_98_carb-bd"/>
</dbReference>
<dbReference type="Pfam" id="PF00754">
    <property type="entry name" value="F5_F8_type_C"/>
    <property type="match status" value="1"/>
</dbReference>
<keyword evidence="4" id="KW-0812">Transmembrane</keyword>
<evidence type="ECO:0000259" key="6">
    <source>
        <dbReference type="SMART" id="SM00776"/>
    </source>
</evidence>
<dbReference type="Pfam" id="PF18080">
    <property type="entry name" value="Gal_mutarotas_3"/>
    <property type="match status" value="1"/>
</dbReference>
<feature type="compositionally biased region" description="Polar residues" evidence="3">
    <location>
        <begin position="1723"/>
        <end position="1741"/>
    </location>
</feature>
<feature type="compositionally biased region" description="Low complexity" evidence="3">
    <location>
        <begin position="1643"/>
        <end position="1658"/>
    </location>
</feature>
<dbReference type="PANTHER" id="PTHR44826">
    <property type="entry name" value="SPORE COAT PROTEIN SP85"/>
    <property type="match status" value="1"/>
</dbReference>
<evidence type="ECO:0000313" key="7">
    <source>
        <dbReference type="EMBL" id="QXT63218.1"/>
    </source>
</evidence>
<dbReference type="Pfam" id="PF04886">
    <property type="entry name" value="PT"/>
    <property type="match status" value="1"/>
</dbReference>
<dbReference type="EMBL" id="CP079216">
    <property type="protein sequence ID" value="QXT63218.1"/>
    <property type="molecule type" value="Genomic_DNA"/>
</dbReference>
<proteinExistence type="predicted"/>
<feature type="transmembrane region" description="Helical" evidence="4">
    <location>
        <begin position="1757"/>
        <end position="1779"/>
    </location>
</feature>
<dbReference type="Pfam" id="PF12905">
    <property type="entry name" value="Glyco_hydro_101"/>
    <property type="match status" value="1"/>
</dbReference>
<organism evidence="7 8">
    <name type="scientific">Tessaracoccus palaemonis</name>
    <dbReference type="NCBI Taxonomy" id="2829499"/>
    <lineage>
        <taxon>Bacteria</taxon>
        <taxon>Bacillati</taxon>
        <taxon>Actinomycetota</taxon>
        <taxon>Actinomycetes</taxon>
        <taxon>Propionibacteriales</taxon>
        <taxon>Propionibacteriaceae</taxon>
        <taxon>Tessaracoccus</taxon>
    </lineage>
</organism>
<dbReference type="InterPro" id="IPR035364">
    <property type="entry name" value="Beta_sandwich_GH101"/>
</dbReference>
<dbReference type="PANTHER" id="PTHR44826:SF3">
    <property type="entry name" value="SPORE COAT PROTEIN SP85"/>
    <property type="match status" value="1"/>
</dbReference>